<sequence>MGVHGMTRVSTSLAAVGAASAVAGAFVLWGLGVALLVGAGLSIAAAVLFYDPAAGGRQ</sequence>
<name>A0A516KP52_9CAUD</name>
<organism evidence="2 3">
    <name type="scientific">Gordonia phage TimTam</name>
    <dbReference type="NCBI Taxonomy" id="2250398"/>
    <lineage>
        <taxon>Viruses</taxon>
        <taxon>Duplodnaviria</taxon>
        <taxon>Heunggongvirae</taxon>
        <taxon>Uroviricota</taxon>
        <taxon>Caudoviricetes</taxon>
        <taxon>Nymbaxtervirinae</taxon>
        <taxon>Nymphadoravirus</taxon>
        <taxon>Nymphadoravirus nymphadora</taxon>
    </lineage>
</organism>
<keyword evidence="1" id="KW-1133">Transmembrane helix</keyword>
<gene>
    <name evidence="2" type="primary">3</name>
    <name evidence="2" type="ORF">SEA_TIMTAM_3</name>
</gene>
<keyword evidence="1" id="KW-0472">Membrane</keyword>
<feature type="transmembrane region" description="Helical" evidence="1">
    <location>
        <begin position="31"/>
        <end position="50"/>
    </location>
</feature>
<dbReference type="Proteomes" id="UP000319952">
    <property type="component" value="Segment"/>
</dbReference>
<evidence type="ECO:0000313" key="2">
    <source>
        <dbReference type="EMBL" id="QDP43366.1"/>
    </source>
</evidence>
<dbReference type="EMBL" id="MH479927">
    <property type="protein sequence ID" value="QDP43366.1"/>
    <property type="molecule type" value="Genomic_DNA"/>
</dbReference>
<evidence type="ECO:0000256" key="1">
    <source>
        <dbReference type="SAM" id="Phobius"/>
    </source>
</evidence>
<accession>A0A516KP52</accession>
<keyword evidence="1" id="KW-0812">Transmembrane</keyword>
<evidence type="ECO:0000313" key="3">
    <source>
        <dbReference type="Proteomes" id="UP000319952"/>
    </source>
</evidence>
<proteinExistence type="predicted"/>
<protein>
    <submittedName>
        <fullName evidence="2">Uncharacterized protein</fullName>
    </submittedName>
</protein>
<reference evidence="2 3" key="1">
    <citation type="submission" date="2018-06" db="EMBL/GenBank/DDBJ databases">
        <authorList>
            <person name="Loney R.E."/>
            <person name="Delesalle V.A."/>
            <person name="Garlena R.A."/>
            <person name="Russell D.A."/>
            <person name="Pope W.H."/>
            <person name="Jacobs-Sera D."/>
            <person name="Hatfull G.F."/>
        </authorList>
    </citation>
    <scope>NUCLEOTIDE SEQUENCE [LARGE SCALE GENOMIC DNA]</scope>
</reference>